<dbReference type="InterPro" id="IPR002323">
    <property type="entry name" value="Cyt_CIE"/>
</dbReference>
<dbReference type="PRINTS" id="PR00607">
    <property type="entry name" value="CYTCHROMECIE"/>
</dbReference>
<dbReference type="PANTHER" id="PTHR40942:SF4">
    <property type="entry name" value="CYTOCHROME C5"/>
    <property type="match status" value="1"/>
</dbReference>
<dbReference type="InterPro" id="IPR036909">
    <property type="entry name" value="Cyt_c-like_dom_sf"/>
</dbReference>
<accession>A0AAW7MV53</accession>
<keyword evidence="1" id="KW-0813">Transport</keyword>
<dbReference type="GO" id="GO:0020037">
    <property type="term" value="F:heme binding"/>
    <property type="evidence" value="ECO:0007669"/>
    <property type="project" value="InterPro"/>
</dbReference>
<evidence type="ECO:0000256" key="3">
    <source>
        <dbReference type="ARBA" id="ARBA00022723"/>
    </source>
</evidence>
<organism evidence="9 12">
    <name type="scientific">Pandoraea cepalis</name>
    <dbReference type="NCBI Taxonomy" id="2508294"/>
    <lineage>
        <taxon>Bacteria</taxon>
        <taxon>Pseudomonadati</taxon>
        <taxon>Pseudomonadota</taxon>
        <taxon>Betaproteobacteria</taxon>
        <taxon>Burkholderiales</taxon>
        <taxon>Burkholderiaceae</taxon>
        <taxon>Pandoraea</taxon>
    </lineage>
</organism>
<evidence type="ECO:0000313" key="11">
    <source>
        <dbReference type="Proteomes" id="UP001172788"/>
    </source>
</evidence>
<keyword evidence="7" id="KW-1133">Transmembrane helix</keyword>
<keyword evidence="11" id="KW-1185">Reference proteome</keyword>
<keyword evidence="5 6" id="KW-0408">Iron</keyword>
<keyword evidence="4" id="KW-0249">Electron transport</keyword>
<comment type="caution">
    <text evidence="9">The sequence shown here is derived from an EMBL/GenBank/DDBJ whole genome shotgun (WGS) entry which is preliminary data.</text>
</comment>
<evidence type="ECO:0000256" key="1">
    <source>
        <dbReference type="ARBA" id="ARBA00022448"/>
    </source>
</evidence>
<dbReference type="AlphaFoldDB" id="A0AAW7MV53"/>
<dbReference type="GO" id="GO:0009055">
    <property type="term" value="F:electron transfer activity"/>
    <property type="evidence" value="ECO:0007669"/>
    <property type="project" value="InterPro"/>
</dbReference>
<feature type="transmembrane region" description="Helical" evidence="7">
    <location>
        <begin position="122"/>
        <end position="145"/>
    </location>
</feature>
<dbReference type="Gene3D" id="1.10.760.10">
    <property type="entry name" value="Cytochrome c-like domain"/>
    <property type="match status" value="2"/>
</dbReference>
<keyword evidence="7" id="KW-0812">Transmembrane</keyword>
<evidence type="ECO:0000256" key="6">
    <source>
        <dbReference type="PROSITE-ProRule" id="PRU00433"/>
    </source>
</evidence>
<dbReference type="SUPFAM" id="SSF46626">
    <property type="entry name" value="Cytochrome c"/>
    <property type="match status" value="2"/>
</dbReference>
<evidence type="ECO:0000313" key="9">
    <source>
        <dbReference type="EMBL" id="MDN4576411.1"/>
    </source>
</evidence>
<protein>
    <submittedName>
        <fullName evidence="9">Cytochrome c5 family protein</fullName>
    </submittedName>
</protein>
<dbReference type="InterPro" id="IPR009056">
    <property type="entry name" value="Cyt_c-like_dom"/>
</dbReference>
<evidence type="ECO:0000256" key="7">
    <source>
        <dbReference type="SAM" id="Phobius"/>
    </source>
</evidence>
<keyword evidence="7" id="KW-0472">Membrane</keyword>
<evidence type="ECO:0000313" key="12">
    <source>
        <dbReference type="Proteomes" id="UP001172791"/>
    </source>
</evidence>
<dbReference type="Proteomes" id="UP001172791">
    <property type="component" value="Unassembled WGS sequence"/>
</dbReference>
<dbReference type="GO" id="GO:0005506">
    <property type="term" value="F:iron ion binding"/>
    <property type="evidence" value="ECO:0007669"/>
    <property type="project" value="InterPro"/>
</dbReference>
<keyword evidence="3 6" id="KW-0479">Metal-binding</keyword>
<keyword evidence="2 6" id="KW-0349">Heme</keyword>
<proteinExistence type="predicted"/>
<gene>
    <name evidence="9" type="ORF">DBA34_24455</name>
    <name evidence="10" type="ORF">DBB29_11095</name>
</gene>
<feature type="domain" description="Cytochrome c" evidence="8">
    <location>
        <begin position="318"/>
        <end position="398"/>
    </location>
</feature>
<evidence type="ECO:0000256" key="5">
    <source>
        <dbReference type="ARBA" id="ARBA00023004"/>
    </source>
</evidence>
<dbReference type="EMBL" id="QAIC01000042">
    <property type="protein sequence ID" value="MDN4576411.1"/>
    <property type="molecule type" value="Genomic_DNA"/>
</dbReference>
<evidence type="ECO:0000259" key="8">
    <source>
        <dbReference type="PROSITE" id="PS51007"/>
    </source>
</evidence>
<name>A0AAW7MV53_9BURK</name>
<dbReference type="Proteomes" id="UP001172788">
    <property type="component" value="Unassembled WGS sequence"/>
</dbReference>
<dbReference type="PANTHER" id="PTHR40942">
    <property type="match status" value="1"/>
</dbReference>
<evidence type="ECO:0000256" key="4">
    <source>
        <dbReference type="ARBA" id="ARBA00022982"/>
    </source>
</evidence>
<dbReference type="PROSITE" id="PS51007">
    <property type="entry name" value="CYTC"/>
    <property type="match status" value="2"/>
</dbReference>
<evidence type="ECO:0000313" key="10">
    <source>
        <dbReference type="EMBL" id="MDN4578659.1"/>
    </source>
</evidence>
<dbReference type="Pfam" id="PF13442">
    <property type="entry name" value="Cytochrome_CBB3"/>
    <property type="match status" value="2"/>
</dbReference>
<dbReference type="EMBL" id="QAID01000039">
    <property type="protein sequence ID" value="MDN4578659.1"/>
    <property type="molecule type" value="Genomic_DNA"/>
</dbReference>
<sequence length="399" mass="40800">MPRAVHAPCIVSPHNAAIRCQAPRARGFTVHAMLPHFAHEARGTPLWLSRKLGKTRDFCGVCAPPWRVIGQGFVATMARYFDRMAPATRGDALGFHKNTIERSRMSEAHNEHESLIKTPKQLIAAVVAGFLVPIVIIVLLVNYVGNNALTGAGSSAMTEQAIAERIAPVAKVDIKDANAPRVYQTGEQLYKAVCAACHASGAAGAPKVGTADWAPRIAQGYDGMLKIALAGKGAMPARGGTSPDDVTDYEIGRAIVYMANASGGKLQEPAAPAQPASGAAAAPASGAPAAASGADASAAAAAMASLKTAAPAAASAGSNLEAGKKLYNTVCMACHASGVMNAPKFGDKAAWAPRIATGIDTLHNAALHGLNAMPPKGGAANASDDDVKAAVDYMVSAAK</sequence>
<feature type="domain" description="Cytochrome c" evidence="8">
    <location>
        <begin position="181"/>
        <end position="262"/>
    </location>
</feature>
<evidence type="ECO:0000256" key="2">
    <source>
        <dbReference type="ARBA" id="ARBA00022617"/>
    </source>
</evidence>
<reference evidence="9" key="1">
    <citation type="submission" date="2018-04" db="EMBL/GenBank/DDBJ databases">
        <authorList>
            <person name="Jy Z."/>
        </authorList>
    </citation>
    <scope>NUCLEOTIDE SEQUENCE</scope>
    <source>
        <strain evidence="10">AS13</strain>
        <strain evidence="9">LA18</strain>
    </source>
</reference>